<organism evidence="2">
    <name type="scientific">Zea mays</name>
    <name type="common">Maize</name>
    <dbReference type="NCBI Taxonomy" id="4577"/>
    <lineage>
        <taxon>Eukaryota</taxon>
        <taxon>Viridiplantae</taxon>
        <taxon>Streptophyta</taxon>
        <taxon>Embryophyta</taxon>
        <taxon>Tracheophyta</taxon>
        <taxon>Spermatophyta</taxon>
        <taxon>Magnoliopsida</taxon>
        <taxon>Liliopsida</taxon>
        <taxon>Poales</taxon>
        <taxon>Poaceae</taxon>
        <taxon>PACMAD clade</taxon>
        <taxon>Panicoideae</taxon>
        <taxon>Andropogonodae</taxon>
        <taxon>Andropogoneae</taxon>
        <taxon>Tripsacinae</taxon>
        <taxon>Zea</taxon>
    </lineage>
</organism>
<accession>A0A317YKQ8</accession>
<dbReference type="AlphaFoldDB" id="A0A317YKQ8"/>
<proteinExistence type="predicted"/>
<dbReference type="InterPro" id="IPR036047">
    <property type="entry name" value="F-box-like_dom_sf"/>
</dbReference>
<reference evidence="2" key="1">
    <citation type="journal article" date="2018" name="Nat. Genet.">
        <title>Extensive intraspecific gene order and gene structural variations between Mo17 and other maize genomes.</title>
        <authorList>
            <person name="Sun S."/>
            <person name="Zhou Y."/>
            <person name="Chen J."/>
            <person name="Shi J."/>
            <person name="Zhao H."/>
            <person name="Zhao H."/>
            <person name="Song W."/>
            <person name="Zhang M."/>
            <person name="Cui Y."/>
            <person name="Dong X."/>
            <person name="Liu H."/>
            <person name="Ma X."/>
            <person name="Jiao Y."/>
            <person name="Wang B."/>
            <person name="Wei X."/>
            <person name="Stein J.C."/>
            <person name="Glaubitz J.C."/>
            <person name="Lu F."/>
            <person name="Yu G."/>
            <person name="Liang C."/>
            <person name="Fengler K."/>
            <person name="Li B."/>
            <person name="Rafalski A."/>
            <person name="Schnable P.S."/>
            <person name="Ware D.H."/>
            <person name="Buckler E.S."/>
            <person name="Lai J."/>
        </authorList>
    </citation>
    <scope>NUCLEOTIDE SEQUENCE [LARGE SCALE GENOMIC DNA]</scope>
    <source>
        <tissue evidence="2">Seedling</tissue>
    </source>
</reference>
<dbReference type="SUPFAM" id="SSF81383">
    <property type="entry name" value="F-box domain"/>
    <property type="match status" value="1"/>
</dbReference>
<evidence type="ECO:0000313" key="2">
    <source>
        <dbReference type="EMBL" id="PWZ58454.1"/>
    </source>
</evidence>
<dbReference type="ExpressionAtlas" id="A0A317YKQ8">
    <property type="expression patterns" value="baseline"/>
</dbReference>
<feature type="domain" description="F-box associated beta-propeller type 3" evidence="1">
    <location>
        <begin position="153"/>
        <end position="382"/>
    </location>
</feature>
<protein>
    <recommendedName>
        <fullName evidence="1">F-box associated beta-propeller type 3 domain-containing protein</fullName>
    </recommendedName>
</protein>
<dbReference type="InterPro" id="IPR013187">
    <property type="entry name" value="F-box-assoc_dom_typ3"/>
</dbReference>
<dbReference type="InterPro" id="IPR017451">
    <property type="entry name" value="F-box-assoc_interact_dom"/>
</dbReference>
<dbReference type="Proteomes" id="UP000251960">
    <property type="component" value="Chromosome 1"/>
</dbReference>
<comment type="caution">
    <text evidence="2">The sequence shown here is derived from an EMBL/GenBank/DDBJ whole genome shotgun (WGS) entry which is preliminary data.</text>
</comment>
<dbReference type="PANTHER" id="PTHR31672">
    <property type="entry name" value="BNACNNG10540D PROTEIN"/>
    <property type="match status" value="1"/>
</dbReference>
<gene>
    <name evidence="2" type="ORF">Zm00014a_036680</name>
</gene>
<name>A0A317YKQ8_MAIZE</name>
<dbReference type="InterPro" id="IPR050796">
    <property type="entry name" value="SCF_F-box_component"/>
</dbReference>
<dbReference type="EMBL" id="NCVQ01000001">
    <property type="protein sequence ID" value="PWZ58454.1"/>
    <property type="molecule type" value="Genomic_DNA"/>
</dbReference>
<dbReference type="PANTHER" id="PTHR31672:SF2">
    <property type="entry name" value="F-BOX DOMAIN-CONTAINING PROTEIN"/>
    <property type="match status" value="1"/>
</dbReference>
<sequence length="448" mass="51898">MEAPKPERVVDDAAADFICDAPSNVLDEILVRLSPKWTLRMRSVCRAWRDKLDHWATRSRRNNPPQPLLCFDRVACPDRYVRLTDYCVESLDLRSGRPHHVLRFTASDYYEAAGARDDDDDPPGDTEPEVSRVVDYAKMERENYADGFKQMVLLHASVDGYLLVSFSFDWYVINPATRHWASIPDLTLWNVIGFYEHFSSGEYRVLCSGGRTRTSSTVDEGPERWYHVVTVTRPVQWRSIGRPIARHAPRDHGLAAGVRMAGVSPPVQLRHRHLHWPPQKSQGYRILVFDIWVDAFSWKEPAPVTDMDQKDMGLLEFPNGRLGMSVSGKNLATVELWRLEDYQNELWVLAYRIQLPLPWMRLMQDDDCWIPPSVVSADGDVLILSGRWLLHCDRNGNLLREFGLPHVRRMLPIRHVLRESLVQHRTFLNPKPAREPPFFRWLCGDPSW</sequence>
<dbReference type="Pfam" id="PF08268">
    <property type="entry name" value="FBA_3"/>
    <property type="match status" value="1"/>
</dbReference>
<dbReference type="NCBIfam" id="TIGR01640">
    <property type="entry name" value="F_box_assoc_1"/>
    <property type="match status" value="1"/>
</dbReference>
<dbReference type="Gene3D" id="1.20.1280.50">
    <property type="match status" value="1"/>
</dbReference>
<evidence type="ECO:0000259" key="1">
    <source>
        <dbReference type="Pfam" id="PF08268"/>
    </source>
</evidence>